<feature type="transmembrane region" description="Helical" evidence="1">
    <location>
        <begin position="24"/>
        <end position="47"/>
    </location>
</feature>
<evidence type="ECO:0000256" key="1">
    <source>
        <dbReference type="SAM" id="Phobius"/>
    </source>
</evidence>
<accession>A0A1N7JZP1</accession>
<evidence type="ECO:0000313" key="2">
    <source>
        <dbReference type="EMBL" id="SIS54809.1"/>
    </source>
</evidence>
<keyword evidence="1" id="KW-1133">Transmembrane helix</keyword>
<feature type="transmembrane region" description="Helical" evidence="1">
    <location>
        <begin position="59"/>
        <end position="76"/>
    </location>
</feature>
<protein>
    <recommendedName>
        <fullName evidence="4">Membrane protein YdfK</fullName>
    </recommendedName>
</protein>
<dbReference type="Proteomes" id="UP000187608">
    <property type="component" value="Unassembled WGS sequence"/>
</dbReference>
<reference evidence="3" key="1">
    <citation type="submission" date="2017-01" db="EMBL/GenBank/DDBJ databases">
        <authorList>
            <person name="Varghese N."/>
            <person name="Submissions S."/>
        </authorList>
    </citation>
    <scope>NUCLEOTIDE SEQUENCE [LARGE SCALE GENOMIC DNA]</scope>
    <source>
        <strain evidence="3">DSM 23127</strain>
    </source>
</reference>
<keyword evidence="1" id="KW-0812">Transmembrane</keyword>
<feature type="transmembrane region" description="Helical" evidence="1">
    <location>
        <begin position="121"/>
        <end position="146"/>
    </location>
</feature>
<evidence type="ECO:0000313" key="3">
    <source>
        <dbReference type="Proteomes" id="UP000187608"/>
    </source>
</evidence>
<dbReference type="EMBL" id="FTOC01000008">
    <property type="protein sequence ID" value="SIS54809.1"/>
    <property type="molecule type" value="Genomic_DNA"/>
</dbReference>
<sequence>MLSSGNAGEGTALLLPFYIEKGEYVMALLGTLVNGACIIAGTLLGLFFTKIPERFKETVMSGVGLAVMLIGLQMGLEVNSIVIVLLSLLSGALIGEALHLEERLEAFGKWIERKFAKPGANSGISEGFITASLIFVIGALSVIGALDGGLRNDHEVLITKGIIDGFVAIVLTSTLGVGVIFSVIPVVVYQGSIALLATQINSWVPEDMLDLFITDMTATGGLMIVAIGLNILNITKIRVANLLPALLMVGVFLYFQQQFF</sequence>
<dbReference type="PANTHER" id="PTHR36111:SF2">
    <property type="entry name" value="INNER MEMBRANE PROTEIN"/>
    <property type="match status" value="1"/>
</dbReference>
<feature type="transmembrane region" description="Helical" evidence="1">
    <location>
        <begin position="209"/>
        <end position="231"/>
    </location>
</feature>
<dbReference type="STRING" id="570947.SAMN05421687_10883"/>
<gene>
    <name evidence="2" type="ORF">SAMN05421687_10883</name>
</gene>
<dbReference type="Pfam" id="PF04474">
    <property type="entry name" value="DUF554"/>
    <property type="match status" value="1"/>
</dbReference>
<dbReference type="PANTHER" id="PTHR36111">
    <property type="entry name" value="INNER MEMBRANE PROTEIN-RELATED"/>
    <property type="match status" value="1"/>
</dbReference>
<organism evidence="2 3">
    <name type="scientific">Salimicrobium flavidum</name>
    <dbReference type="NCBI Taxonomy" id="570947"/>
    <lineage>
        <taxon>Bacteria</taxon>
        <taxon>Bacillati</taxon>
        <taxon>Bacillota</taxon>
        <taxon>Bacilli</taxon>
        <taxon>Bacillales</taxon>
        <taxon>Bacillaceae</taxon>
        <taxon>Salimicrobium</taxon>
    </lineage>
</organism>
<dbReference type="AlphaFoldDB" id="A0A1N7JZP1"/>
<dbReference type="InterPro" id="IPR007563">
    <property type="entry name" value="DUF554"/>
</dbReference>
<name>A0A1N7JZP1_9BACI</name>
<feature type="transmembrane region" description="Helical" evidence="1">
    <location>
        <begin position="166"/>
        <end position="188"/>
    </location>
</feature>
<feature type="transmembrane region" description="Helical" evidence="1">
    <location>
        <begin position="237"/>
        <end position="255"/>
    </location>
</feature>
<proteinExistence type="predicted"/>
<evidence type="ECO:0008006" key="4">
    <source>
        <dbReference type="Google" id="ProtNLM"/>
    </source>
</evidence>
<keyword evidence="3" id="KW-1185">Reference proteome</keyword>
<keyword evidence="1" id="KW-0472">Membrane</keyword>